<organism evidence="2 3">
    <name type="scientific">Lasius niger</name>
    <name type="common">Black garden ant</name>
    <dbReference type="NCBI Taxonomy" id="67767"/>
    <lineage>
        <taxon>Eukaryota</taxon>
        <taxon>Metazoa</taxon>
        <taxon>Ecdysozoa</taxon>
        <taxon>Arthropoda</taxon>
        <taxon>Hexapoda</taxon>
        <taxon>Insecta</taxon>
        <taxon>Pterygota</taxon>
        <taxon>Neoptera</taxon>
        <taxon>Endopterygota</taxon>
        <taxon>Hymenoptera</taxon>
        <taxon>Apocrita</taxon>
        <taxon>Aculeata</taxon>
        <taxon>Formicoidea</taxon>
        <taxon>Formicidae</taxon>
        <taxon>Formicinae</taxon>
        <taxon>Lasius</taxon>
        <taxon>Lasius</taxon>
    </lineage>
</organism>
<evidence type="ECO:0000313" key="2">
    <source>
        <dbReference type="EMBL" id="KMQ89848.1"/>
    </source>
</evidence>
<evidence type="ECO:0000313" key="3">
    <source>
        <dbReference type="Proteomes" id="UP000036403"/>
    </source>
</evidence>
<comment type="caution">
    <text evidence="2">The sequence shown here is derived from an EMBL/GenBank/DDBJ whole genome shotgun (WGS) entry which is preliminary data.</text>
</comment>
<reference evidence="2 3" key="1">
    <citation type="submission" date="2015-04" db="EMBL/GenBank/DDBJ databases">
        <title>Lasius niger genome sequencing.</title>
        <authorList>
            <person name="Konorov E.A."/>
            <person name="Nikitin M.A."/>
            <person name="Kirill M.V."/>
            <person name="Chang P."/>
        </authorList>
    </citation>
    <scope>NUCLEOTIDE SEQUENCE [LARGE SCALE GENOMIC DNA]</scope>
    <source>
        <tissue evidence="2">Whole</tissue>
    </source>
</reference>
<sequence>MPQITLYDPESQNTYIIDVTEEDARRANKASVVHNVDTVTNTIQAFSQDDDDDSQEKDYVIMNEMFTKKPWAKPLLTLESGSSSITSSDEEMKNIACESKRSSSPSCENKLPAKRKY</sequence>
<keyword evidence="3" id="KW-1185">Reference proteome</keyword>
<proteinExistence type="predicted"/>
<feature type="compositionally biased region" description="Basic and acidic residues" evidence="1">
    <location>
        <begin position="90"/>
        <end position="101"/>
    </location>
</feature>
<feature type="region of interest" description="Disordered" evidence="1">
    <location>
        <begin position="81"/>
        <end position="117"/>
    </location>
</feature>
<accession>A0A0J7KHC3</accession>
<gene>
    <name evidence="2" type="ORF">RF55_10462</name>
</gene>
<dbReference type="PaxDb" id="67767-A0A0J7KHC3"/>
<evidence type="ECO:0000256" key="1">
    <source>
        <dbReference type="SAM" id="MobiDB-lite"/>
    </source>
</evidence>
<dbReference type="EMBL" id="LBMM01007323">
    <property type="protein sequence ID" value="KMQ89848.1"/>
    <property type="molecule type" value="Genomic_DNA"/>
</dbReference>
<dbReference type="AlphaFoldDB" id="A0A0J7KHC3"/>
<dbReference type="Proteomes" id="UP000036403">
    <property type="component" value="Unassembled WGS sequence"/>
</dbReference>
<protein>
    <submittedName>
        <fullName evidence="2">Glutamyl-trna reductase</fullName>
    </submittedName>
</protein>
<name>A0A0J7KHC3_LASNI</name>